<organism evidence="1 2">
    <name type="scientific">Rugosimonospora africana</name>
    <dbReference type="NCBI Taxonomy" id="556532"/>
    <lineage>
        <taxon>Bacteria</taxon>
        <taxon>Bacillati</taxon>
        <taxon>Actinomycetota</taxon>
        <taxon>Actinomycetes</taxon>
        <taxon>Micromonosporales</taxon>
        <taxon>Micromonosporaceae</taxon>
        <taxon>Rugosimonospora</taxon>
    </lineage>
</organism>
<evidence type="ECO:0000313" key="1">
    <source>
        <dbReference type="EMBL" id="GIH20803.1"/>
    </source>
</evidence>
<dbReference type="EMBL" id="BONZ01000105">
    <property type="protein sequence ID" value="GIH20803.1"/>
    <property type="molecule type" value="Genomic_DNA"/>
</dbReference>
<reference evidence="1" key="1">
    <citation type="submission" date="2021-01" db="EMBL/GenBank/DDBJ databases">
        <title>Whole genome shotgun sequence of Rugosimonospora africana NBRC 104875.</title>
        <authorList>
            <person name="Komaki H."/>
            <person name="Tamura T."/>
        </authorList>
    </citation>
    <scope>NUCLEOTIDE SEQUENCE</scope>
    <source>
        <strain evidence="1">NBRC 104875</strain>
    </source>
</reference>
<protein>
    <submittedName>
        <fullName evidence="1">Uncharacterized protein</fullName>
    </submittedName>
</protein>
<dbReference type="AlphaFoldDB" id="A0A8J3VWI0"/>
<dbReference type="Proteomes" id="UP000642748">
    <property type="component" value="Unassembled WGS sequence"/>
</dbReference>
<dbReference type="InterPro" id="IPR013783">
    <property type="entry name" value="Ig-like_fold"/>
</dbReference>
<keyword evidence="2" id="KW-1185">Reference proteome</keyword>
<evidence type="ECO:0000313" key="2">
    <source>
        <dbReference type="Proteomes" id="UP000642748"/>
    </source>
</evidence>
<comment type="caution">
    <text evidence="1">The sequence shown here is derived from an EMBL/GenBank/DDBJ whole genome shotgun (WGS) entry which is preliminary data.</text>
</comment>
<gene>
    <name evidence="1" type="ORF">Raf01_89750</name>
</gene>
<name>A0A8J3VWI0_9ACTN</name>
<dbReference type="Gene3D" id="2.60.40.10">
    <property type="entry name" value="Immunoglobulins"/>
    <property type="match status" value="1"/>
</dbReference>
<dbReference type="GO" id="GO:0005975">
    <property type="term" value="P:carbohydrate metabolic process"/>
    <property type="evidence" value="ECO:0007669"/>
    <property type="project" value="UniProtKB-ARBA"/>
</dbReference>
<proteinExistence type="predicted"/>
<sequence>MLVTVGYLRPSVSDLEDAMSNDRDRDQDAVTAGDSQRISLSRRDLIRISGGTALAVVALGAIGVSGQESAPASGDQLAGAAGTAPYVPGARLRLVSNSADLLIQDGSPNWWLSPDIWAVPGTDPSGAPGTPAAGDFAYVWARVHNTGKDDVAGVQVRFYWGNPSVQMLYSTLNPIGTAQADIAAGDTQEVLCLVPWHVVTVNNGHECLVVVATLPADPPLPDVVDPVGYPNVAQRNLTLIDAEKSDFHLTLTVSAPPRQDKTVTISSQVGGRLPDGTLATLGLKGRRANPKPIVQVGFSPKPITDPNQGVGDPQLEISVPAGRSVPVYLTVRGGTTLAADEYQLVEVLERQDQQVLGGISFTVVAS</sequence>
<accession>A0A8J3VWI0</accession>